<gene>
    <name evidence="2" type="ORF">LXM26_17200</name>
</gene>
<feature type="transmembrane region" description="Helical" evidence="1">
    <location>
        <begin position="35"/>
        <end position="57"/>
    </location>
</feature>
<proteinExistence type="predicted"/>
<comment type="caution">
    <text evidence="2">The sequence shown here is derived from an EMBL/GenBank/DDBJ whole genome shotgun (WGS) entry which is preliminary data.</text>
</comment>
<feature type="transmembrane region" description="Helical" evidence="1">
    <location>
        <begin position="234"/>
        <end position="254"/>
    </location>
</feature>
<keyword evidence="1" id="KW-0812">Transmembrane</keyword>
<keyword evidence="3" id="KW-1185">Reference proteome</keyword>
<keyword evidence="1" id="KW-0472">Membrane</keyword>
<sequence>MGGRETHGAKIDFRLTVPLLAKAIGVSGANAKTVVFIYIIQSALLIPFLFVLIKLLLQHLSRSSVLPIVLGISTIYLAKAFIWDYDFWFDGFAYFFLLLGLYFQNRMAIFLTLTLACWTDERSVIALSSIFLFHLLSENNFNIRSVKGFWSTARWVGHRSNIVLLVAISYLASRFFLSDRFGLHTPTGEGSGVELSLIPYQLKHRLAGIFLSFEGLWILFLIAIAQLLRRGETLLALAIASIMLIHIVIAYSVFDITRSMTYGFPLMILAAIIIQKHEFTVSKDIYRGASLICMLLPTQYLIFFPRQIPWTVCSYNQLEPVIRGLFF</sequence>
<name>A0A9X1TG18_9BACT</name>
<dbReference type="EMBL" id="JAJTTC010000004">
    <property type="protein sequence ID" value="MCF0063249.1"/>
    <property type="molecule type" value="Genomic_DNA"/>
</dbReference>
<dbReference type="RefSeq" id="WP_234656269.1">
    <property type="nucleotide sequence ID" value="NZ_CP094997.1"/>
</dbReference>
<protein>
    <submittedName>
        <fullName evidence="2">Uncharacterized protein</fullName>
    </submittedName>
</protein>
<keyword evidence="1" id="KW-1133">Transmembrane helix</keyword>
<evidence type="ECO:0000313" key="2">
    <source>
        <dbReference type="EMBL" id="MCF0063249.1"/>
    </source>
</evidence>
<evidence type="ECO:0000256" key="1">
    <source>
        <dbReference type="SAM" id="Phobius"/>
    </source>
</evidence>
<dbReference type="AlphaFoldDB" id="A0A9X1TG18"/>
<accession>A0A9X1TG18</accession>
<feature type="transmembrane region" description="Helical" evidence="1">
    <location>
        <begin position="206"/>
        <end position="228"/>
    </location>
</feature>
<dbReference type="Proteomes" id="UP001139000">
    <property type="component" value="Unassembled WGS sequence"/>
</dbReference>
<evidence type="ECO:0000313" key="3">
    <source>
        <dbReference type="Proteomes" id="UP001139000"/>
    </source>
</evidence>
<feature type="transmembrane region" description="Helical" evidence="1">
    <location>
        <begin position="64"/>
        <end position="81"/>
    </location>
</feature>
<feature type="transmembrane region" description="Helical" evidence="1">
    <location>
        <begin position="285"/>
        <end position="304"/>
    </location>
</feature>
<reference evidence="2" key="1">
    <citation type="submission" date="2021-12" db="EMBL/GenBank/DDBJ databases">
        <title>Novel species in genus Dyadobacter.</title>
        <authorList>
            <person name="Ma C."/>
        </authorList>
    </citation>
    <scope>NUCLEOTIDE SEQUENCE</scope>
    <source>
        <strain evidence="2">LJ419</strain>
    </source>
</reference>
<feature type="transmembrane region" description="Helical" evidence="1">
    <location>
        <begin position="156"/>
        <end position="177"/>
    </location>
</feature>
<organism evidence="2 3">
    <name type="scientific">Dyadobacter chenwenxiniae</name>
    <dbReference type="NCBI Taxonomy" id="2906456"/>
    <lineage>
        <taxon>Bacteria</taxon>
        <taxon>Pseudomonadati</taxon>
        <taxon>Bacteroidota</taxon>
        <taxon>Cytophagia</taxon>
        <taxon>Cytophagales</taxon>
        <taxon>Spirosomataceae</taxon>
        <taxon>Dyadobacter</taxon>
    </lineage>
</organism>